<evidence type="ECO:0000256" key="8">
    <source>
        <dbReference type="SAM" id="MobiDB-lite"/>
    </source>
</evidence>
<feature type="active site" description="Charge relay system" evidence="7">
    <location>
        <position position="129"/>
    </location>
</feature>
<keyword evidence="7" id="KW-0496">Mitochondrion</keyword>
<dbReference type="Pfam" id="PF01425">
    <property type="entry name" value="Amidase"/>
    <property type="match status" value="1"/>
</dbReference>
<dbReference type="HAMAP" id="MF_00120">
    <property type="entry name" value="GatA"/>
    <property type="match status" value="1"/>
</dbReference>
<evidence type="ECO:0000256" key="3">
    <source>
        <dbReference type="ARBA" id="ARBA00022741"/>
    </source>
</evidence>
<dbReference type="PANTHER" id="PTHR11895:SF7">
    <property type="entry name" value="GLUTAMYL-TRNA(GLN) AMIDOTRANSFERASE SUBUNIT A, MITOCHONDRIAL"/>
    <property type="match status" value="1"/>
</dbReference>
<keyword evidence="3 7" id="KW-0547">Nucleotide-binding</keyword>
<comment type="subcellular location">
    <subcellularLocation>
        <location evidence="7">Mitochondrion</location>
    </subcellularLocation>
</comment>
<accession>A0AAV9P871</accession>
<evidence type="ECO:0000256" key="7">
    <source>
        <dbReference type="HAMAP-Rule" id="MF_03150"/>
    </source>
</evidence>
<dbReference type="RefSeq" id="XP_064658704.1">
    <property type="nucleotide sequence ID" value="XM_064802579.1"/>
</dbReference>
<sequence length="499" mass="52820">MVFLNNASRNTHLRPYSSSNTNAIINAAAEPPPPTQSHPNGSLAGKSIAIKDNILTTATPTTAASRALHNYPSPFPATVITLLQQHGAYISSKTNLDEFGMGSHTQSSFHGPAISPFSRNGVPLTPGGSSGGSAVAVAEGKAWAALGTDTGGSVRLPAAYCGVVGFKPSYGCVSRWGVVAYANSMDTVGVLARTVGDARKVFGVLDVYDERDPTSLLPSVRQRIRSKRSSTAGRGKKMRIGVPTSYLTTSISPAVRAAYASTLTRLQAAGHTLIPIGLPTSKLALSTYYILAPAEASSNLAKYDGIRYGYRTSGPDARPKEDPPLPFYAATRGEAFGDEVRRRILLGAYTLSSEAMHNYFIQAQKIRRLVSRDFDAVFALPHPLHEDTAQRPAPLPSDENKEDGKGKVDIILTPTTPTLPPTLSEIAQQSALEHYMNDVFTVPASLACLPALSVPVPLPAEVREGMEEGDVSTVGVQVIGQLGDDEGVLGAGEVVEGLW</sequence>
<feature type="domain" description="Amidase" evidence="9">
    <location>
        <begin position="33"/>
        <end position="489"/>
    </location>
</feature>
<dbReference type="InterPro" id="IPR000120">
    <property type="entry name" value="Amidase"/>
</dbReference>
<protein>
    <recommendedName>
        <fullName evidence="7">Glutamyl-tRNA(Gln) amidotransferase subunit A, mitochondrial</fullName>
        <shortName evidence="7">Glu-AdT subunit A</shortName>
        <ecNumber evidence="7">6.3.5.7</ecNumber>
    </recommendedName>
</protein>
<dbReference type="PROSITE" id="PS00571">
    <property type="entry name" value="AMIDASES"/>
    <property type="match status" value="1"/>
</dbReference>
<dbReference type="GO" id="GO:0032543">
    <property type="term" value="P:mitochondrial translation"/>
    <property type="evidence" value="ECO:0007669"/>
    <property type="project" value="UniProtKB-UniRule"/>
</dbReference>
<dbReference type="Gene3D" id="3.90.1300.10">
    <property type="entry name" value="Amidase signature (AS) domain"/>
    <property type="match status" value="1"/>
</dbReference>
<comment type="caution">
    <text evidence="10">The sequence shown here is derived from an EMBL/GenBank/DDBJ whole genome shotgun (WGS) entry which is preliminary data.</text>
</comment>
<dbReference type="InterPro" id="IPR020556">
    <property type="entry name" value="Amidase_CS"/>
</dbReference>
<reference evidence="10 11" key="1">
    <citation type="submission" date="2023-08" db="EMBL/GenBank/DDBJ databases">
        <title>Black Yeasts Isolated from many extreme environments.</title>
        <authorList>
            <person name="Coleine C."/>
            <person name="Stajich J.E."/>
            <person name="Selbmann L."/>
        </authorList>
    </citation>
    <scope>NUCLEOTIDE SEQUENCE [LARGE SCALE GENOMIC DNA]</scope>
    <source>
        <strain evidence="10 11">CCFEE 5935</strain>
    </source>
</reference>
<keyword evidence="2 7" id="KW-0436">Ligase</keyword>
<keyword evidence="11" id="KW-1185">Reference proteome</keyword>
<comment type="catalytic activity">
    <reaction evidence="6 7">
        <text>L-glutamyl-tRNA(Gln) + L-glutamine + ATP + H2O = L-glutaminyl-tRNA(Gln) + L-glutamate + ADP + phosphate + H(+)</text>
        <dbReference type="Rhea" id="RHEA:17521"/>
        <dbReference type="Rhea" id="RHEA-COMP:9681"/>
        <dbReference type="Rhea" id="RHEA-COMP:9684"/>
        <dbReference type="ChEBI" id="CHEBI:15377"/>
        <dbReference type="ChEBI" id="CHEBI:15378"/>
        <dbReference type="ChEBI" id="CHEBI:29985"/>
        <dbReference type="ChEBI" id="CHEBI:30616"/>
        <dbReference type="ChEBI" id="CHEBI:43474"/>
        <dbReference type="ChEBI" id="CHEBI:58359"/>
        <dbReference type="ChEBI" id="CHEBI:78520"/>
        <dbReference type="ChEBI" id="CHEBI:78521"/>
        <dbReference type="ChEBI" id="CHEBI:456216"/>
        <dbReference type="EC" id="6.3.5.7"/>
    </reaction>
</comment>
<proteinExistence type="inferred from homology"/>
<evidence type="ECO:0000256" key="4">
    <source>
        <dbReference type="ARBA" id="ARBA00022840"/>
    </source>
</evidence>
<evidence type="ECO:0000313" key="10">
    <source>
        <dbReference type="EMBL" id="KAK5169358.1"/>
    </source>
</evidence>
<feature type="active site" description="Acyl-ester intermediate" evidence="7">
    <location>
        <position position="153"/>
    </location>
</feature>
<dbReference type="Proteomes" id="UP001337655">
    <property type="component" value="Unassembled WGS sequence"/>
</dbReference>
<dbReference type="SUPFAM" id="SSF75304">
    <property type="entry name" value="Amidase signature (AS) enzymes"/>
    <property type="match status" value="1"/>
</dbReference>
<comment type="function">
    <text evidence="7">Allows the formation of correctly charged Gln-tRNA(Gln) through the transamidation of misacylated Glu-tRNA(Gln) in the mitochondria. The reaction takes place in the presence of glutamine and ATP through an activated gamma-phospho-Glu-tRNA(Gln).</text>
</comment>
<evidence type="ECO:0000313" key="11">
    <source>
        <dbReference type="Proteomes" id="UP001337655"/>
    </source>
</evidence>
<evidence type="ECO:0000256" key="1">
    <source>
        <dbReference type="ARBA" id="ARBA00008069"/>
    </source>
</evidence>
<name>A0AAV9P871_9PEZI</name>
<dbReference type="GeneID" id="89926675"/>
<dbReference type="AlphaFoldDB" id="A0AAV9P871"/>
<dbReference type="EC" id="6.3.5.7" evidence="7"/>
<evidence type="ECO:0000256" key="2">
    <source>
        <dbReference type="ARBA" id="ARBA00022598"/>
    </source>
</evidence>
<dbReference type="InterPro" id="IPR004412">
    <property type="entry name" value="GatA"/>
</dbReference>
<dbReference type="PANTHER" id="PTHR11895">
    <property type="entry name" value="TRANSAMIDASE"/>
    <property type="match status" value="1"/>
</dbReference>
<dbReference type="GO" id="GO:0070681">
    <property type="term" value="P:glutaminyl-tRNAGln biosynthesis via transamidation"/>
    <property type="evidence" value="ECO:0007669"/>
    <property type="project" value="UniProtKB-UniRule"/>
</dbReference>
<gene>
    <name evidence="10" type="primary">HER2</name>
    <name evidence="10" type="ORF">LTR77_005333</name>
</gene>
<dbReference type="GO" id="GO:0050567">
    <property type="term" value="F:glutaminyl-tRNA synthase (glutamine-hydrolyzing) activity"/>
    <property type="evidence" value="ECO:0007669"/>
    <property type="project" value="UniProtKB-UniRule"/>
</dbReference>
<evidence type="ECO:0000256" key="6">
    <source>
        <dbReference type="ARBA" id="ARBA00047407"/>
    </source>
</evidence>
<comment type="subunit">
    <text evidence="7">Subunit of the heterotrimeric GatCAB amidotransferase (AdT) complex, composed of A, B and C subunits.</text>
</comment>
<feature type="active site" description="Charge relay system" evidence="7">
    <location>
        <position position="51"/>
    </location>
</feature>
<organism evidence="10 11">
    <name type="scientific">Saxophila tyrrhenica</name>
    <dbReference type="NCBI Taxonomy" id="1690608"/>
    <lineage>
        <taxon>Eukaryota</taxon>
        <taxon>Fungi</taxon>
        <taxon>Dikarya</taxon>
        <taxon>Ascomycota</taxon>
        <taxon>Pezizomycotina</taxon>
        <taxon>Dothideomycetes</taxon>
        <taxon>Dothideomycetidae</taxon>
        <taxon>Mycosphaerellales</taxon>
        <taxon>Extremaceae</taxon>
        <taxon>Saxophila</taxon>
    </lineage>
</organism>
<keyword evidence="5 7" id="KW-0648">Protein biosynthesis</keyword>
<dbReference type="InterPro" id="IPR036928">
    <property type="entry name" value="AS_sf"/>
</dbReference>
<feature type="region of interest" description="Disordered" evidence="8">
    <location>
        <begin position="385"/>
        <end position="405"/>
    </location>
</feature>
<evidence type="ECO:0000259" key="9">
    <source>
        <dbReference type="Pfam" id="PF01425"/>
    </source>
</evidence>
<comment type="similarity">
    <text evidence="1 7">Belongs to the amidase family. GatA subfamily.</text>
</comment>
<dbReference type="GO" id="GO:0030956">
    <property type="term" value="C:glutamyl-tRNA(Gln) amidotransferase complex"/>
    <property type="evidence" value="ECO:0007669"/>
    <property type="project" value="UniProtKB-UniRule"/>
</dbReference>
<dbReference type="GO" id="GO:0005739">
    <property type="term" value="C:mitochondrion"/>
    <property type="evidence" value="ECO:0007669"/>
    <property type="project" value="UniProtKB-SubCell"/>
</dbReference>
<keyword evidence="4 7" id="KW-0067">ATP-binding</keyword>
<dbReference type="EMBL" id="JAVRRT010000008">
    <property type="protein sequence ID" value="KAK5169358.1"/>
    <property type="molecule type" value="Genomic_DNA"/>
</dbReference>
<dbReference type="GO" id="GO:0005524">
    <property type="term" value="F:ATP binding"/>
    <property type="evidence" value="ECO:0007669"/>
    <property type="project" value="UniProtKB-KW"/>
</dbReference>
<dbReference type="InterPro" id="IPR023631">
    <property type="entry name" value="Amidase_dom"/>
</dbReference>
<evidence type="ECO:0000256" key="5">
    <source>
        <dbReference type="ARBA" id="ARBA00022917"/>
    </source>
</evidence>